<accession>A0A176YM47</accession>
<proteinExistence type="predicted"/>
<evidence type="ECO:0000313" key="4">
    <source>
        <dbReference type="EMBL" id="OAF06984.1"/>
    </source>
</evidence>
<organism evidence="4 5">
    <name type="scientific">Bradyrhizobium neotropicale</name>
    <dbReference type="NCBI Taxonomy" id="1497615"/>
    <lineage>
        <taxon>Bacteria</taxon>
        <taxon>Pseudomonadati</taxon>
        <taxon>Pseudomonadota</taxon>
        <taxon>Alphaproteobacteria</taxon>
        <taxon>Hyphomicrobiales</taxon>
        <taxon>Nitrobacteraceae</taxon>
        <taxon>Bradyrhizobium</taxon>
    </lineage>
</organism>
<dbReference type="AlphaFoldDB" id="A0A176YM47"/>
<comment type="caution">
    <text evidence="4">The sequence shown here is derived from an EMBL/GenBank/DDBJ whole genome shotgun (WGS) entry which is preliminary data.</text>
</comment>
<dbReference type="InterPro" id="IPR049517">
    <property type="entry name" value="ACX-like_C"/>
</dbReference>
<dbReference type="EMBL" id="LSEF01000116">
    <property type="protein sequence ID" value="OAF06984.1"/>
    <property type="molecule type" value="Genomic_DNA"/>
</dbReference>
<dbReference type="GO" id="GO:0017168">
    <property type="term" value="F:5-oxoprolinase (ATP-hydrolyzing) activity"/>
    <property type="evidence" value="ECO:0007669"/>
    <property type="project" value="TreeGrafter"/>
</dbReference>
<dbReference type="GO" id="GO:0005829">
    <property type="term" value="C:cytosol"/>
    <property type="evidence" value="ECO:0007669"/>
    <property type="project" value="TreeGrafter"/>
</dbReference>
<dbReference type="InterPro" id="IPR045079">
    <property type="entry name" value="Oxoprolinase-like"/>
</dbReference>
<dbReference type="Pfam" id="PF01968">
    <property type="entry name" value="Hydantoinase_A"/>
    <property type="match status" value="1"/>
</dbReference>
<dbReference type="Pfam" id="PF05378">
    <property type="entry name" value="Hydant_A_N"/>
    <property type="match status" value="1"/>
</dbReference>
<protein>
    <submittedName>
        <fullName evidence="4">5-oxoprolinase</fullName>
    </submittedName>
</protein>
<dbReference type="RefSeq" id="WP_063682000.1">
    <property type="nucleotide sequence ID" value="NZ_LSEF01000116.1"/>
</dbReference>
<dbReference type="InterPro" id="IPR002821">
    <property type="entry name" value="Hydantoinase_A"/>
</dbReference>
<dbReference type="PANTHER" id="PTHR11365">
    <property type="entry name" value="5-OXOPROLINASE RELATED"/>
    <property type="match status" value="1"/>
</dbReference>
<evidence type="ECO:0000259" key="2">
    <source>
        <dbReference type="Pfam" id="PF05378"/>
    </source>
</evidence>
<dbReference type="InterPro" id="IPR008040">
    <property type="entry name" value="Hydant_A_N"/>
</dbReference>
<dbReference type="SUPFAM" id="SSF53067">
    <property type="entry name" value="Actin-like ATPase domain"/>
    <property type="match status" value="1"/>
</dbReference>
<evidence type="ECO:0000259" key="3">
    <source>
        <dbReference type="Pfam" id="PF19278"/>
    </source>
</evidence>
<dbReference type="GO" id="GO:0006749">
    <property type="term" value="P:glutathione metabolic process"/>
    <property type="evidence" value="ECO:0007669"/>
    <property type="project" value="TreeGrafter"/>
</dbReference>
<feature type="domain" description="Acetophenone carboxylase-like C-terminal" evidence="3">
    <location>
        <begin position="508"/>
        <end position="687"/>
    </location>
</feature>
<feature type="domain" description="Hydantoinase A/oxoprolinase" evidence="1">
    <location>
        <begin position="206"/>
        <end position="498"/>
    </location>
</feature>
<dbReference type="InterPro" id="IPR043129">
    <property type="entry name" value="ATPase_NBD"/>
</dbReference>
<name>A0A176YM47_9BRAD</name>
<reference evidence="4 5" key="1">
    <citation type="submission" date="2016-02" db="EMBL/GenBank/DDBJ databases">
        <title>Draft genome sequence of the strain BR 10247T Bradyrhizobium neotropicale isolated from nodules of Centrolobium paraense.</title>
        <authorList>
            <person name="Simoes-Araujo J.L."/>
            <person name="Barauna A.C."/>
            <person name="Silva K."/>
            <person name="Zilli J.E."/>
        </authorList>
    </citation>
    <scope>NUCLEOTIDE SEQUENCE [LARGE SCALE GENOMIC DNA]</scope>
    <source>
        <strain evidence="4 5">BR 10247</strain>
    </source>
</reference>
<evidence type="ECO:0000259" key="1">
    <source>
        <dbReference type="Pfam" id="PF01968"/>
    </source>
</evidence>
<dbReference type="Proteomes" id="UP000077173">
    <property type="component" value="Unassembled WGS sequence"/>
</dbReference>
<sequence>MAIKTIRIATDVGGTFTDLVCFETDHSTGESRIITAKSDTTSRNFEEGVLNVLKKGGVDPSSVDFFAHGATVVINVLTERKGAKVGLITAEGFRDTLEIARGNRPDFFNLHYQKPEPFVPRYLRRELPGRMSYKGEELKPLDLSGLPAIINDFKTEEVEAVAICFLNSYANPIHEQATLVEVQRLWPEVSVVSSHQITREWREYERSSTAVLSAYVQPTAERYLSRLLAGLAEKGFSKRPYIMQSNCGVDSLESVAKIPIMMVESGPASGFWGAAELAKLIGEPRVLALDIGGTTAKCSLIENGDVKIKTDYWIERDRTSAGYPIMVPVVDLVEIGNGGGSIAWVDDFGKLHVGPQSAGAVPGPAAYGREGSQATTTDANLWLGRINEDYFCGGEVVADMAAAKAAIEAVGQKLGVDADVAARSIIRIANNNMVNALKLVSLNRGHDPREFTLVAFGGGGAMHAVALAAELGVSKIVVPADASVFSAWGMMMSDLRRDYFVTRLVELKQGAAAGIEQVFAETEERARAQFAAEGIEACRIRFLRHGKFRYQNQEHTTEVLIAAGQLTDERLAEIGTSFHESYEREYTYKLDAPVEIVGIHLIASAEAGKLTMRKRQSTGAQAEAALKGHRNVDYALEGVHKAAIFDGGKLEPGMTFSGPAIVEDPGTTVVVHPGNWVEIDGYGNMHIQLAAQR</sequence>
<gene>
    <name evidence="4" type="ORF">AXW67_31165</name>
</gene>
<keyword evidence="5" id="KW-1185">Reference proteome</keyword>
<dbReference type="Pfam" id="PF19278">
    <property type="entry name" value="Hydant_A_C"/>
    <property type="match status" value="1"/>
</dbReference>
<evidence type="ECO:0000313" key="5">
    <source>
        <dbReference type="Proteomes" id="UP000077173"/>
    </source>
</evidence>
<feature type="domain" description="Hydantoinase/oxoprolinase N-terminal" evidence="2">
    <location>
        <begin position="7"/>
        <end position="177"/>
    </location>
</feature>
<dbReference type="PANTHER" id="PTHR11365:SF23">
    <property type="entry name" value="HYPOTHETICAL 5-OXOPROLINASE (EUROFUNG)-RELATED"/>
    <property type="match status" value="1"/>
</dbReference>